<dbReference type="PANTHER" id="PTHR46403">
    <property type="entry name" value="TP53-REGULATED INHIBITOR OF APOPTOSIS 1"/>
    <property type="match status" value="1"/>
</dbReference>
<proteinExistence type="inferred from homology"/>
<keyword evidence="2" id="KW-1015">Disulfide bond</keyword>
<dbReference type="EMBL" id="JH711582">
    <property type="protein sequence ID" value="EIW78715.1"/>
    <property type="molecule type" value="Genomic_DNA"/>
</dbReference>
<dbReference type="Pfam" id="PF05254">
    <property type="entry name" value="UPF0203"/>
    <property type="match status" value="1"/>
</dbReference>
<feature type="compositionally biased region" description="Basic and acidic residues" evidence="3">
    <location>
        <begin position="80"/>
        <end position="92"/>
    </location>
</feature>
<dbReference type="GO" id="GO:0005634">
    <property type="term" value="C:nucleus"/>
    <property type="evidence" value="ECO:0007669"/>
    <property type="project" value="TreeGrafter"/>
</dbReference>
<dbReference type="GO" id="GO:0045332">
    <property type="term" value="P:phospholipid translocation"/>
    <property type="evidence" value="ECO:0007669"/>
    <property type="project" value="TreeGrafter"/>
</dbReference>
<accession>A0A5M3MJA9</accession>
<organism evidence="4 5">
    <name type="scientific">Coniophora puteana (strain RWD-64-598)</name>
    <name type="common">Brown rot fungus</name>
    <dbReference type="NCBI Taxonomy" id="741705"/>
    <lineage>
        <taxon>Eukaryota</taxon>
        <taxon>Fungi</taxon>
        <taxon>Dikarya</taxon>
        <taxon>Basidiomycota</taxon>
        <taxon>Agaricomycotina</taxon>
        <taxon>Agaricomycetes</taxon>
        <taxon>Agaricomycetidae</taxon>
        <taxon>Boletales</taxon>
        <taxon>Coniophorineae</taxon>
        <taxon>Coniophoraceae</taxon>
        <taxon>Coniophora</taxon>
    </lineage>
</organism>
<sequence length="104" mass="11672">MAHSLSPECTPLKHAYDSCFNTWFESYLQPAVAQNANATPAQRTEYSKKKAEDFETNCGGVWREYKACVQKAVKDRGLSDLLEQARDEHPLKEQPSIPVGPSKT</sequence>
<dbReference type="GO" id="GO:0005758">
    <property type="term" value="C:mitochondrial intermembrane space"/>
    <property type="evidence" value="ECO:0007669"/>
    <property type="project" value="TreeGrafter"/>
</dbReference>
<dbReference type="GO" id="GO:1990050">
    <property type="term" value="F:phosphatidic acid transfer activity"/>
    <property type="evidence" value="ECO:0007669"/>
    <property type="project" value="TreeGrafter"/>
</dbReference>
<name>A0A5M3MJA9_CONPW</name>
<dbReference type="RefSeq" id="XP_007771695.1">
    <property type="nucleotide sequence ID" value="XM_007773505.1"/>
</dbReference>
<dbReference type="KEGG" id="cput:CONPUDRAFT_108712"/>
<comment type="caution">
    <text evidence="4">The sequence shown here is derived from an EMBL/GenBank/DDBJ whole genome shotgun (WGS) entry which is preliminary data.</text>
</comment>
<dbReference type="AlphaFoldDB" id="A0A5M3MJA9"/>
<evidence type="ECO:0000313" key="5">
    <source>
        <dbReference type="Proteomes" id="UP000053558"/>
    </source>
</evidence>
<dbReference type="OrthoDB" id="19091at2759"/>
<dbReference type="GO" id="GO:0005829">
    <property type="term" value="C:cytosol"/>
    <property type="evidence" value="ECO:0007669"/>
    <property type="project" value="TreeGrafter"/>
</dbReference>
<comment type="similarity">
    <text evidence="1">Belongs to the TRIAP1/MDM35 family.</text>
</comment>
<dbReference type="Proteomes" id="UP000053558">
    <property type="component" value="Unassembled WGS sequence"/>
</dbReference>
<evidence type="ECO:0000313" key="4">
    <source>
        <dbReference type="EMBL" id="EIW78715.1"/>
    </source>
</evidence>
<dbReference type="PANTHER" id="PTHR46403:SF1">
    <property type="entry name" value="TP53-REGULATED INHIBITOR OF APOPTOSIS 1"/>
    <property type="match status" value="1"/>
</dbReference>
<dbReference type="InterPro" id="IPR007918">
    <property type="entry name" value="MDM35_apoptosis"/>
</dbReference>
<feature type="region of interest" description="Disordered" evidence="3">
    <location>
        <begin position="80"/>
        <end position="104"/>
    </location>
</feature>
<dbReference type="OMA" id="REYDSCF"/>
<evidence type="ECO:0000256" key="1">
    <source>
        <dbReference type="ARBA" id="ARBA00006196"/>
    </source>
</evidence>
<gene>
    <name evidence="4" type="ORF">CONPUDRAFT_108712</name>
</gene>
<dbReference type="GeneID" id="19198729"/>
<protein>
    <submittedName>
        <fullName evidence="4">Uncharacterized protein</fullName>
    </submittedName>
</protein>
<evidence type="ECO:0000256" key="3">
    <source>
        <dbReference type="SAM" id="MobiDB-lite"/>
    </source>
</evidence>
<reference evidence="5" key="1">
    <citation type="journal article" date="2012" name="Science">
        <title>The Paleozoic origin of enzymatic lignin decomposition reconstructed from 31 fungal genomes.</title>
        <authorList>
            <person name="Floudas D."/>
            <person name="Binder M."/>
            <person name="Riley R."/>
            <person name="Barry K."/>
            <person name="Blanchette R.A."/>
            <person name="Henrissat B."/>
            <person name="Martinez A.T."/>
            <person name="Otillar R."/>
            <person name="Spatafora J.W."/>
            <person name="Yadav J.S."/>
            <person name="Aerts A."/>
            <person name="Benoit I."/>
            <person name="Boyd A."/>
            <person name="Carlson A."/>
            <person name="Copeland A."/>
            <person name="Coutinho P.M."/>
            <person name="de Vries R.P."/>
            <person name="Ferreira P."/>
            <person name="Findley K."/>
            <person name="Foster B."/>
            <person name="Gaskell J."/>
            <person name="Glotzer D."/>
            <person name="Gorecki P."/>
            <person name="Heitman J."/>
            <person name="Hesse C."/>
            <person name="Hori C."/>
            <person name="Igarashi K."/>
            <person name="Jurgens J.A."/>
            <person name="Kallen N."/>
            <person name="Kersten P."/>
            <person name="Kohler A."/>
            <person name="Kuees U."/>
            <person name="Kumar T.K.A."/>
            <person name="Kuo A."/>
            <person name="LaButti K."/>
            <person name="Larrondo L.F."/>
            <person name="Lindquist E."/>
            <person name="Ling A."/>
            <person name="Lombard V."/>
            <person name="Lucas S."/>
            <person name="Lundell T."/>
            <person name="Martin R."/>
            <person name="McLaughlin D.J."/>
            <person name="Morgenstern I."/>
            <person name="Morin E."/>
            <person name="Murat C."/>
            <person name="Nagy L.G."/>
            <person name="Nolan M."/>
            <person name="Ohm R.A."/>
            <person name="Patyshakuliyeva A."/>
            <person name="Rokas A."/>
            <person name="Ruiz-Duenas F.J."/>
            <person name="Sabat G."/>
            <person name="Salamov A."/>
            <person name="Samejima M."/>
            <person name="Schmutz J."/>
            <person name="Slot J.C."/>
            <person name="St John F."/>
            <person name="Stenlid J."/>
            <person name="Sun H."/>
            <person name="Sun S."/>
            <person name="Syed K."/>
            <person name="Tsang A."/>
            <person name="Wiebenga A."/>
            <person name="Young D."/>
            <person name="Pisabarro A."/>
            <person name="Eastwood D.C."/>
            <person name="Martin F."/>
            <person name="Cullen D."/>
            <person name="Grigoriev I.V."/>
            <person name="Hibbett D.S."/>
        </authorList>
    </citation>
    <scope>NUCLEOTIDE SEQUENCE [LARGE SCALE GENOMIC DNA]</scope>
    <source>
        <strain evidence="5">RWD-64-598 SS2</strain>
    </source>
</reference>
<keyword evidence="5" id="KW-1185">Reference proteome</keyword>
<evidence type="ECO:0000256" key="2">
    <source>
        <dbReference type="ARBA" id="ARBA00023157"/>
    </source>
</evidence>